<accession>A0AAV6WAQ3</accession>
<dbReference type="CDD" id="cd07816">
    <property type="entry name" value="Bet_v1-like"/>
    <property type="match status" value="1"/>
</dbReference>
<organism evidence="3 4">
    <name type="scientific">Buddleja alternifolia</name>
    <dbReference type="NCBI Taxonomy" id="168488"/>
    <lineage>
        <taxon>Eukaryota</taxon>
        <taxon>Viridiplantae</taxon>
        <taxon>Streptophyta</taxon>
        <taxon>Embryophyta</taxon>
        <taxon>Tracheophyta</taxon>
        <taxon>Spermatophyta</taxon>
        <taxon>Magnoliopsida</taxon>
        <taxon>eudicotyledons</taxon>
        <taxon>Gunneridae</taxon>
        <taxon>Pentapetalae</taxon>
        <taxon>asterids</taxon>
        <taxon>lamiids</taxon>
        <taxon>Lamiales</taxon>
        <taxon>Scrophulariaceae</taxon>
        <taxon>Buddlejeae</taxon>
        <taxon>Buddleja</taxon>
    </lineage>
</organism>
<dbReference type="InterPro" id="IPR050279">
    <property type="entry name" value="Plant_def-hormone_signal"/>
</dbReference>
<protein>
    <recommendedName>
        <fullName evidence="2">Bet v I/Major latex protein domain-containing protein</fullName>
    </recommendedName>
</protein>
<dbReference type="Pfam" id="PF00407">
    <property type="entry name" value="Bet_v_1"/>
    <property type="match status" value="1"/>
</dbReference>
<name>A0AAV6WAQ3_9LAMI</name>
<comment type="similarity">
    <text evidence="1">Belongs to the BetVI family.</text>
</comment>
<dbReference type="Gene3D" id="3.30.530.20">
    <property type="match status" value="1"/>
</dbReference>
<dbReference type="EMBL" id="WHWC01000018">
    <property type="protein sequence ID" value="KAG8364981.1"/>
    <property type="molecule type" value="Genomic_DNA"/>
</dbReference>
<dbReference type="InterPro" id="IPR023393">
    <property type="entry name" value="START-like_dom_sf"/>
</dbReference>
<dbReference type="Proteomes" id="UP000826271">
    <property type="component" value="Unassembled WGS sequence"/>
</dbReference>
<dbReference type="SUPFAM" id="SSF55961">
    <property type="entry name" value="Bet v1-like"/>
    <property type="match status" value="1"/>
</dbReference>
<evidence type="ECO:0000256" key="1">
    <source>
        <dbReference type="ARBA" id="ARBA00009744"/>
    </source>
</evidence>
<evidence type="ECO:0000313" key="4">
    <source>
        <dbReference type="Proteomes" id="UP000826271"/>
    </source>
</evidence>
<dbReference type="GO" id="GO:0006952">
    <property type="term" value="P:defense response"/>
    <property type="evidence" value="ECO:0007669"/>
    <property type="project" value="InterPro"/>
</dbReference>
<dbReference type="PANTHER" id="PTHR31213:SF64">
    <property type="entry name" value="PHYTOHORMONE-BINDING PROTEIN"/>
    <property type="match status" value="1"/>
</dbReference>
<dbReference type="GO" id="GO:0005737">
    <property type="term" value="C:cytoplasm"/>
    <property type="evidence" value="ECO:0007669"/>
    <property type="project" value="TreeGrafter"/>
</dbReference>
<evidence type="ECO:0000259" key="2">
    <source>
        <dbReference type="Pfam" id="PF00407"/>
    </source>
</evidence>
<evidence type="ECO:0000313" key="3">
    <source>
        <dbReference type="EMBL" id="KAG8364981.1"/>
    </source>
</evidence>
<proteinExistence type="inferred from homology"/>
<dbReference type="AlphaFoldDB" id="A0AAV6WAQ3"/>
<sequence length="151" mass="16766">MRRQEKGQVKVKIGVEVIWRALAKDFKSVVPSSIPNLVKDVEMLEGDGGFGTVYLFNFGPGVPNMSYQKEKIVEFDESQHRIALQVIEGGRLDVGFTFHKATFQLTATGDSETMVDLKVDFETESQETNATGGMIKSVVAFTQALETFLLK</sequence>
<dbReference type="GO" id="GO:0009738">
    <property type="term" value="P:abscisic acid-activated signaling pathway"/>
    <property type="evidence" value="ECO:0007669"/>
    <property type="project" value="TreeGrafter"/>
</dbReference>
<comment type="caution">
    <text evidence="3">The sequence shown here is derived from an EMBL/GenBank/DDBJ whole genome shotgun (WGS) entry which is preliminary data.</text>
</comment>
<dbReference type="GO" id="GO:0010427">
    <property type="term" value="F:abscisic acid binding"/>
    <property type="evidence" value="ECO:0007669"/>
    <property type="project" value="TreeGrafter"/>
</dbReference>
<dbReference type="FunFam" id="3.30.530.20:FF:000007">
    <property type="entry name" value="Major pollen allergen Bet v 1-A"/>
    <property type="match status" value="1"/>
</dbReference>
<dbReference type="PANTHER" id="PTHR31213">
    <property type="entry name" value="OS08G0374000 PROTEIN-RELATED"/>
    <property type="match status" value="1"/>
</dbReference>
<dbReference type="GO" id="GO:0038023">
    <property type="term" value="F:signaling receptor activity"/>
    <property type="evidence" value="ECO:0007669"/>
    <property type="project" value="TreeGrafter"/>
</dbReference>
<feature type="domain" description="Bet v I/Major latex protein" evidence="2">
    <location>
        <begin position="19"/>
        <end position="151"/>
    </location>
</feature>
<keyword evidence="4" id="KW-1185">Reference proteome</keyword>
<reference evidence="3" key="1">
    <citation type="submission" date="2019-10" db="EMBL/GenBank/DDBJ databases">
        <authorList>
            <person name="Zhang R."/>
            <person name="Pan Y."/>
            <person name="Wang J."/>
            <person name="Ma R."/>
            <person name="Yu S."/>
        </authorList>
    </citation>
    <scope>NUCLEOTIDE SEQUENCE</scope>
    <source>
        <strain evidence="3">LA-IB0</strain>
        <tissue evidence="3">Leaf</tissue>
    </source>
</reference>
<dbReference type="GO" id="GO:0004864">
    <property type="term" value="F:protein phosphatase inhibitor activity"/>
    <property type="evidence" value="ECO:0007669"/>
    <property type="project" value="TreeGrafter"/>
</dbReference>
<gene>
    <name evidence="3" type="ORF">BUALT_Bualt18G0055100</name>
</gene>
<dbReference type="InterPro" id="IPR000916">
    <property type="entry name" value="Bet_v_I/MLP"/>
</dbReference>
<dbReference type="GO" id="GO:0005634">
    <property type="term" value="C:nucleus"/>
    <property type="evidence" value="ECO:0007669"/>
    <property type="project" value="TreeGrafter"/>
</dbReference>